<dbReference type="Proteomes" id="UP000500767">
    <property type="component" value="Chromosome"/>
</dbReference>
<sequence length="139" mass="14694">MQARCVCGAVTADLPGPSSQIFACHCLDCQRRTGSPFGVGAYYPAGMVTCSGQVTEFVRPTDAGGEFRTSFCSRCGTSVYWKTTGKPDMIGIAVGAIGDPAYPAPAASLWERSKHPWMSIETASENLPRGWGTYPSCAG</sequence>
<dbReference type="GO" id="GO:0016846">
    <property type="term" value="F:carbon-sulfur lyase activity"/>
    <property type="evidence" value="ECO:0007669"/>
    <property type="project" value="InterPro"/>
</dbReference>
<protein>
    <submittedName>
        <fullName evidence="6">GFA family protein</fullName>
    </submittedName>
</protein>
<dbReference type="PANTHER" id="PTHR33337:SF40">
    <property type="entry name" value="CENP-V_GFA DOMAIN-CONTAINING PROTEIN-RELATED"/>
    <property type="match status" value="1"/>
</dbReference>
<evidence type="ECO:0000256" key="2">
    <source>
        <dbReference type="ARBA" id="ARBA00022723"/>
    </source>
</evidence>
<evidence type="ECO:0000256" key="3">
    <source>
        <dbReference type="ARBA" id="ARBA00022833"/>
    </source>
</evidence>
<evidence type="ECO:0000313" key="6">
    <source>
        <dbReference type="EMBL" id="QKE91976.1"/>
    </source>
</evidence>
<organism evidence="6 7">
    <name type="scientific">Lichenicola cladoniae</name>
    <dbReference type="NCBI Taxonomy" id="1484109"/>
    <lineage>
        <taxon>Bacteria</taxon>
        <taxon>Pseudomonadati</taxon>
        <taxon>Pseudomonadota</taxon>
        <taxon>Alphaproteobacteria</taxon>
        <taxon>Acetobacterales</taxon>
        <taxon>Acetobacteraceae</taxon>
        <taxon>Lichenicola</taxon>
    </lineage>
</organism>
<keyword evidence="7" id="KW-1185">Reference proteome</keyword>
<dbReference type="SUPFAM" id="SSF51316">
    <property type="entry name" value="Mss4-like"/>
    <property type="match status" value="1"/>
</dbReference>
<evidence type="ECO:0000313" key="7">
    <source>
        <dbReference type="Proteomes" id="UP000500767"/>
    </source>
</evidence>
<comment type="similarity">
    <text evidence="1">Belongs to the Gfa family.</text>
</comment>
<dbReference type="PANTHER" id="PTHR33337">
    <property type="entry name" value="GFA DOMAIN-CONTAINING PROTEIN"/>
    <property type="match status" value="1"/>
</dbReference>
<dbReference type="Gene3D" id="3.90.1590.10">
    <property type="entry name" value="glutathione-dependent formaldehyde- activating enzyme (gfa)"/>
    <property type="match status" value="1"/>
</dbReference>
<feature type="domain" description="CENP-V/GFA" evidence="5">
    <location>
        <begin position="1"/>
        <end position="118"/>
    </location>
</feature>
<dbReference type="RefSeq" id="WP_171833659.1">
    <property type="nucleotide sequence ID" value="NZ_CP053708.1"/>
</dbReference>
<proteinExistence type="inferred from homology"/>
<keyword evidence="2" id="KW-0479">Metal-binding</keyword>
<dbReference type="GO" id="GO:0046872">
    <property type="term" value="F:metal ion binding"/>
    <property type="evidence" value="ECO:0007669"/>
    <property type="project" value="UniProtKB-KW"/>
</dbReference>
<dbReference type="InterPro" id="IPR011057">
    <property type="entry name" value="Mss4-like_sf"/>
</dbReference>
<evidence type="ECO:0000256" key="4">
    <source>
        <dbReference type="ARBA" id="ARBA00023239"/>
    </source>
</evidence>
<dbReference type="PROSITE" id="PS51891">
    <property type="entry name" value="CENP_V_GFA"/>
    <property type="match status" value="1"/>
</dbReference>
<gene>
    <name evidence="6" type="ORF">HN018_19785</name>
</gene>
<dbReference type="InterPro" id="IPR006913">
    <property type="entry name" value="CENP-V/GFA"/>
</dbReference>
<evidence type="ECO:0000256" key="1">
    <source>
        <dbReference type="ARBA" id="ARBA00005495"/>
    </source>
</evidence>
<name>A0A6M8HUQ0_9PROT</name>
<accession>A0A6M8HUQ0</accession>
<reference evidence="6 7" key="1">
    <citation type="journal article" date="2014" name="World J. Microbiol. Biotechnol.">
        <title>Biodiversity and physiological characteristics of Antarctic and Arctic lichens-associated bacteria.</title>
        <authorList>
            <person name="Lee Y.M."/>
            <person name="Kim E.H."/>
            <person name="Lee H.K."/>
            <person name="Hong S.G."/>
        </authorList>
    </citation>
    <scope>NUCLEOTIDE SEQUENCE [LARGE SCALE GENOMIC DNA]</scope>
    <source>
        <strain evidence="6 7">PAMC 26569</strain>
    </source>
</reference>
<keyword evidence="3" id="KW-0862">Zinc</keyword>
<dbReference type="Pfam" id="PF04828">
    <property type="entry name" value="GFA"/>
    <property type="match status" value="1"/>
</dbReference>
<dbReference type="KEGG" id="lck:HN018_19785"/>
<evidence type="ECO:0000259" key="5">
    <source>
        <dbReference type="PROSITE" id="PS51891"/>
    </source>
</evidence>
<keyword evidence="4" id="KW-0456">Lyase</keyword>
<dbReference type="AlphaFoldDB" id="A0A6M8HUQ0"/>
<dbReference type="EMBL" id="CP053708">
    <property type="protein sequence ID" value="QKE91976.1"/>
    <property type="molecule type" value="Genomic_DNA"/>
</dbReference>